<evidence type="ECO:0000256" key="2">
    <source>
        <dbReference type="ARBA" id="ARBA00022692"/>
    </source>
</evidence>
<evidence type="ECO:0000313" key="7">
    <source>
        <dbReference type="Proteomes" id="UP001154015"/>
    </source>
</evidence>
<dbReference type="InterPro" id="IPR000537">
    <property type="entry name" value="UbiA_prenyltransferase"/>
</dbReference>
<evidence type="ECO:0000256" key="1">
    <source>
        <dbReference type="ARBA" id="ARBA00004141"/>
    </source>
</evidence>
<accession>A0ABM9GX81</accession>
<dbReference type="EMBL" id="CAKXYP010000007">
    <property type="protein sequence ID" value="CAH9415711.1"/>
    <property type="molecule type" value="Genomic_DNA"/>
</dbReference>
<feature type="compositionally biased region" description="Low complexity" evidence="5">
    <location>
        <begin position="61"/>
        <end position="80"/>
    </location>
</feature>
<evidence type="ECO:0000256" key="4">
    <source>
        <dbReference type="ARBA" id="ARBA00023136"/>
    </source>
</evidence>
<dbReference type="InterPro" id="IPR044878">
    <property type="entry name" value="UbiA_sf"/>
</dbReference>
<proteinExistence type="predicted"/>
<feature type="region of interest" description="Disordered" evidence="5">
    <location>
        <begin position="38"/>
        <end position="112"/>
    </location>
</feature>
<dbReference type="Pfam" id="PF01040">
    <property type="entry name" value="UbiA"/>
    <property type="match status" value="1"/>
</dbReference>
<organism evidence="6 7">
    <name type="scientific">Streptomyces globisporus</name>
    <dbReference type="NCBI Taxonomy" id="1908"/>
    <lineage>
        <taxon>Bacteria</taxon>
        <taxon>Bacillati</taxon>
        <taxon>Actinomycetota</taxon>
        <taxon>Actinomycetes</taxon>
        <taxon>Kitasatosporales</taxon>
        <taxon>Streptomycetaceae</taxon>
        <taxon>Streptomyces</taxon>
    </lineage>
</organism>
<feature type="compositionally biased region" description="Gly residues" evidence="5">
    <location>
        <begin position="266"/>
        <end position="278"/>
    </location>
</feature>
<dbReference type="Gene3D" id="1.10.357.140">
    <property type="entry name" value="UbiA prenyltransferase"/>
    <property type="match status" value="1"/>
</dbReference>
<feature type="region of interest" description="Disordered" evidence="5">
    <location>
        <begin position="371"/>
        <end position="392"/>
    </location>
</feature>
<dbReference type="PANTHER" id="PTHR42723">
    <property type="entry name" value="CHLOROPHYLL SYNTHASE"/>
    <property type="match status" value="1"/>
</dbReference>
<keyword evidence="3" id="KW-1133">Transmembrane helix</keyword>
<feature type="compositionally biased region" description="Gly residues" evidence="5">
    <location>
        <begin position="81"/>
        <end position="111"/>
    </location>
</feature>
<comment type="caution">
    <text evidence="6">The sequence shown here is derived from an EMBL/GenBank/DDBJ whole genome shotgun (WGS) entry which is preliminary data.</text>
</comment>
<name>A0ABM9GX81_STRGL</name>
<protein>
    <submittedName>
        <fullName evidence="6">Aromatic prenyltransferase 1, UbiA family</fullName>
    </submittedName>
</protein>
<keyword evidence="7" id="KW-1185">Reference proteome</keyword>
<dbReference type="Proteomes" id="UP001154015">
    <property type="component" value="Unassembled WGS sequence"/>
</dbReference>
<evidence type="ECO:0000313" key="6">
    <source>
        <dbReference type="EMBL" id="CAH9415711.1"/>
    </source>
</evidence>
<reference evidence="6" key="1">
    <citation type="submission" date="2022-03" db="EMBL/GenBank/DDBJ databases">
        <authorList>
            <person name="Leyn A S."/>
        </authorList>
    </citation>
    <scope>NUCLEOTIDE SEQUENCE</scope>
    <source>
        <strain evidence="6">Streptomyces globisporus 4-3</strain>
    </source>
</reference>
<dbReference type="NCBIfam" id="NF045897">
    <property type="entry name" value="SCO3242_trans"/>
    <property type="match status" value="1"/>
</dbReference>
<gene>
    <name evidence="6" type="ORF">SGL43_02729</name>
</gene>
<evidence type="ECO:0000256" key="3">
    <source>
        <dbReference type="ARBA" id="ARBA00022989"/>
    </source>
</evidence>
<feature type="region of interest" description="Disordered" evidence="5">
    <location>
        <begin position="426"/>
        <end position="465"/>
    </location>
</feature>
<keyword evidence="2" id="KW-0812">Transmembrane</keyword>
<feature type="region of interest" description="Disordered" evidence="5">
    <location>
        <begin position="265"/>
        <end position="287"/>
    </location>
</feature>
<evidence type="ECO:0000256" key="5">
    <source>
        <dbReference type="SAM" id="MobiDB-lite"/>
    </source>
</evidence>
<keyword evidence="4" id="KW-0472">Membrane</keyword>
<dbReference type="PANTHER" id="PTHR42723:SF1">
    <property type="entry name" value="CHLOROPHYLL SYNTHASE, CHLOROPLASTIC"/>
    <property type="match status" value="1"/>
</dbReference>
<dbReference type="RefSeq" id="WP_318574653.1">
    <property type="nucleotide sequence ID" value="NZ_CAKXYP010000007.1"/>
</dbReference>
<comment type="subcellular location">
    <subcellularLocation>
        <location evidence="1">Membrane</location>
        <topology evidence="1">Multi-pass membrane protein</topology>
    </subcellularLocation>
</comment>
<sequence>MRWRGRALPALVAALAALPAGPRRRNDFAHGVRKDAVTHDSLSGAGGTAPAPDRPGPPPTGRNGEQGADAGPGRPDAASGPGAGSGTGAGAGSVAGPGSGSVAGAGTGPGGPRQRLRAWAELLRVSALFSVPGDALAGAAAVGRRPGRGTALAIGASLCLYEAGMALNDWADRDEDAVDRPHRPIPSGRISPAAALGAAGALTAAGLALAARAGRPALTVATGLAATVWAYDLHLKHTKAGPAAMAAARSLDLLLGATAAATGTARGTGAGASGGGGRPDNVAGPKATAGAIRTAGPAAAILPPPARGGLTGALPALPAALVLGAHTYGVTAVSRHETQGGSTGTPLAVLVTTTALAAAVLGERWGRWGRSGQGPVGLTTTSPACAGAAPHPEARLTRALDSGAGPGRALPLEGLPGWAAALGAAPQSGGGLPGQSAAPGAASRPEGTLGSGLPGWAPAGPGAGPGPVARVESLLGRTAADPTRLLTLALTGAYLRTAGPPLLHAALNPSPPLTQRAVGGGIRAMIPLQAALAARAGSPVTGLAVMGLVPLARSLARKVSLT</sequence>
<dbReference type="InterPro" id="IPR050475">
    <property type="entry name" value="Prenyltransferase_related"/>
</dbReference>